<dbReference type="PROSITE" id="PS50893">
    <property type="entry name" value="ABC_TRANSPORTER_2"/>
    <property type="match status" value="1"/>
</dbReference>
<dbReference type="PANTHER" id="PTHR43553:SF11">
    <property type="entry name" value="ABC TRANSPORTER ATP-BINDING_PERMEASE PROTEIN YOJI"/>
    <property type="match status" value="1"/>
</dbReference>
<evidence type="ECO:0000256" key="8">
    <source>
        <dbReference type="SAM" id="Phobius"/>
    </source>
</evidence>
<feature type="domain" description="ABC transporter" evidence="10">
    <location>
        <begin position="327"/>
        <end position="555"/>
    </location>
</feature>
<keyword evidence="7 8" id="KW-0472">Membrane</keyword>
<dbReference type="InterPro" id="IPR036640">
    <property type="entry name" value="ABC1_TM_sf"/>
</dbReference>
<feature type="transmembrane region" description="Helical" evidence="8">
    <location>
        <begin position="231"/>
        <end position="252"/>
    </location>
</feature>
<evidence type="ECO:0000259" key="11">
    <source>
        <dbReference type="PROSITE" id="PS50929"/>
    </source>
</evidence>
<dbReference type="NCBIfam" id="TIGR01194">
    <property type="entry name" value="cyc_pep_trnsptr"/>
    <property type="match status" value="1"/>
</dbReference>
<feature type="chain" id="PRO_5046246193" evidence="9">
    <location>
        <begin position="26"/>
        <end position="556"/>
    </location>
</feature>
<evidence type="ECO:0000256" key="6">
    <source>
        <dbReference type="ARBA" id="ARBA00022989"/>
    </source>
</evidence>
<protein>
    <submittedName>
        <fullName evidence="12">Cyclic peptide export ABC transporter</fullName>
    </submittedName>
</protein>
<dbReference type="InterPro" id="IPR003593">
    <property type="entry name" value="AAA+_ATPase"/>
</dbReference>
<dbReference type="SMART" id="SM00382">
    <property type="entry name" value="AAA"/>
    <property type="match status" value="1"/>
</dbReference>
<keyword evidence="13" id="KW-1185">Reference proteome</keyword>
<feature type="transmembrane region" description="Helical" evidence="8">
    <location>
        <begin position="264"/>
        <end position="285"/>
    </location>
</feature>
<dbReference type="InterPro" id="IPR027417">
    <property type="entry name" value="P-loop_NTPase"/>
</dbReference>
<feature type="transmembrane region" description="Helical" evidence="8">
    <location>
        <begin position="117"/>
        <end position="140"/>
    </location>
</feature>
<dbReference type="InterPro" id="IPR005898">
    <property type="entry name" value="Cyc_pep_transpt_SyrD/YojI"/>
</dbReference>
<keyword evidence="6 8" id="KW-1133">Transmembrane helix</keyword>
<keyword evidence="9" id="KW-0732">Signal</keyword>
<dbReference type="Proteomes" id="UP001429601">
    <property type="component" value="Unassembled WGS sequence"/>
</dbReference>
<feature type="signal peptide" evidence="9">
    <location>
        <begin position="1"/>
        <end position="25"/>
    </location>
</feature>
<dbReference type="RefSeq" id="WP_167122019.1">
    <property type="nucleotide sequence ID" value="NZ_JAAQQR010000001.1"/>
</dbReference>
<name>A0ABX0PY53_9GAMM</name>
<dbReference type="SUPFAM" id="SSF52540">
    <property type="entry name" value="P-loop containing nucleoside triphosphate hydrolases"/>
    <property type="match status" value="1"/>
</dbReference>
<keyword evidence="3 8" id="KW-0812">Transmembrane</keyword>
<evidence type="ECO:0000256" key="2">
    <source>
        <dbReference type="ARBA" id="ARBA00022448"/>
    </source>
</evidence>
<evidence type="ECO:0000256" key="5">
    <source>
        <dbReference type="ARBA" id="ARBA00022840"/>
    </source>
</evidence>
<evidence type="ECO:0000313" key="12">
    <source>
        <dbReference type="EMBL" id="NID03349.1"/>
    </source>
</evidence>
<feature type="transmembrane region" description="Helical" evidence="8">
    <location>
        <begin position="146"/>
        <end position="166"/>
    </location>
</feature>
<evidence type="ECO:0000256" key="7">
    <source>
        <dbReference type="ARBA" id="ARBA00023136"/>
    </source>
</evidence>
<dbReference type="PROSITE" id="PS51257">
    <property type="entry name" value="PROKAR_LIPOPROTEIN"/>
    <property type="match status" value="1"/>
</dbReference>
<organism evidence="12 13">
    <name type="scientific">Luteibacter jiangsuensis</name>
    <dbReference type="NCBI Taxonomy" id="637577"/>
    <lineage>
        <taxon>Bacteria</taxon>
        <taxon>Pseudomonadati</taxon>
        <taxon>Pseudomonadota</taxon>
        <taxon>Gammaproteobacteria</taxon>
        <taxon>Lysobacterales</taxon>
        <taxon>Rhodanobacteraceae</taxon>
        <taxon>Luteibacter</taxon>
    </lineage>
</organism>
<evidence type="ECO:0000256" key="3">
    <source>
        <dbReference type="ARBA" id="ARBA00022692"/>
    </source>
</evidence>
<comment type="subcellular location">
    <subcellularLocation>
        <location evidence="1">Cell membrane</location>
        <topology evidence="1">Multi-pass membrane protein</topology>
    </subcellularLocation>
</comment>
<dbReference type="Gene3D" id="3.40.50.300">
    <property type="entry name" value="P-loop containing nucleotide triphosphate hydrolases"/>
    <property type="match status" value="1"/>
</dbReference>
<keyword evidence="4" id="KW-0547">Nucleotide-binding</keyword>
<comment type="caution">
    <text evidence="12">The sequence shown here is derived from an EMBL/GenBank/DDBJ whole genome shotgun (WGS) entry which is preliminary data.</text>
</comment>
<dbReference type="InterPro" id="IPR050095">
    <property type="entry name" value="ECF_ABC_transporter_ATP-bd"/>
</dbReference>
<sequence>MILKRFIVQHRALVLGAVVLSAASAACTMALLSHINELAANGLPAIRTAALWVGAGWLLAVLATGAMSQFILARLGGDLVAQLRLVLSRRFIDLEYEKLANEKHAIFGSLIEDVASIAPLVLVAPLLAYNLLLVALYAGYLASVSSPLLCILALFLCATVAASLALERFLRRRFDALREANEKVFEYFRYLSEGKKELALNSARARHVADQLIRPAIGRSRRLMIQVHTGLGFNEAWSSAVIYASVFVVVYVGYATLALPQATIMRFVIGALFLSGPVAFIVSAARQVGVGTASLRHLQRVGLDLGGEVEPSAPGHESEGRDTWSNMALRDVTYAYPGDEDGRIALGPIDMEIRRGELLFIVGGNGSGKSTLLLLLASLLTPRTGELLIDGVPLDRDKQRHRRRFTGVFGDFFLFPHVLDAAGRTLSDERIRNLLASLGLGSQVRVEQGELSKLTLSTGQRKRLALLQCYAEDRDIFFFDEWAADQDVHFRDYFYRTLLPDLKAQGKTVVAITHDDRYFGLADRVLKLEAGRVVSEWPAEVIDRYPADPARSSLQR</sequence>
<keyword evidence="2" id="KW-0813">Transport</keyword>
<feature type="domain" description="ABC transmembrane type-1" evidence="11">
    <location>
        <begin position="12"/>
        <end position="288"/>
    </location>
</feature>
<proteinExistence type="predicted"/>
<dbReference type="Pfam" id="PF00005">
    <property type="entry name" value="ABC_tran"/>
    <property type="match status" value="1"/>
</dbReference>
<evidence type="ECO:0000256" key="1">
    <source>
        <dbReference type="ARBA" id="ARBA00004651"/>
    </source>
</evidence>
<evidence type="ECO:0000256" key="4">
    <source>
        <dbReference type="ARBA" id="ARBA00022741"/>
    </source>
</evidence>
<gene>
    <name evidence="12" type="ORF">HBF26_00510</name>
</gene>
<dbReference type="InterPro" id="IPR003439">
    <property type="entry name" value="ABC_transporter-like_ATP-bd"/>
</dbReference>
<dbReference type="SUPFAM" id="SSF90123">
    <property type="entry name" value="ABC transporter transmembrane region"/>
    <property type="match status" value="1"/>
</dbReference>
<evidence type="ECO:0000256" key="9">
    <source>
        <dbReference type="SAM" id="SignalP"/>
    </source>
</evidence>
<evidence type="ECO:0000313" key="13">
    <source>
        <dbReference type="Proteomes" id="UP001429601"/>
    </source>
</evidence>
<accession>A0ABX0PY53</accession>
<keyword evidence="5" id="KW-0067">ATP-binding</keyword>
<feature type="transmembrane region" description="Helical" evidence="8">
    <location>
        <begin position="49"/>
        <end position="72"/>
    </location>
</feature>
<reference evidence="12 13" key="1">
    <citation type="journal article" date="2011" name="Curr. Microbiol.">
        <title>Luteibacter jiangsuensis sp. nov.: a methamidophos-degrading bacterium isolated from a methamidophos-manufacturing factory.</title>
        <authorList>
            <person name="Wang L."/>
            <person name="Wang G.L."/>
            <person name="Li S.P."/>
            <person name="Jiang J.D."/>
        </authorList>
    </citation>
    <scope>NUCLEOTIDE SEQUENCE [LARGE SCALE GENOMIC DNA]</scope>
    <source>
        <strain evidence="12 13">CGMCC 1.10133</strain>
    </source>
</reference>
<evidence type="ECO:0000259" key="10">
    <source>
        <dbReference type="PROSITE" id="PS50893"/>
    </source>
</evidence>
<dbReference type="Gene3D" id="1.20.1560.10">
    <property type="entry name" value="ABC transporter type 1, transmembrane domain"/>
    <property type="match status" value="1"/>
</dbReference>
<dbReference type="InterPro" id="IPR011527">
    <property type="entry name" value="ABC1_TM_dom"/>
</dbReference>
<dbReference type="PANTHER" id="PTHR43553">
    <property type="entry name" value="HEAVY METAL TRANSPORTER"/>
    <property type="match status" value="1"/>
</dbReference>
<dbReference type="EMBL" id="JAAQQR010000001">
    <property type="protein sequence ID" value="NID03349.1"/>
    <property type="molecule type" value="Genomic_DNA"/>
</dbReference>
<dbReference type="PROSITE" id="PS50929">
    <property type="entry name" value="ABC_TM1F"/>
    <property type="match status" value="1"/>
</dbReference>